<dbReference type="Proteomes" id="UP000519972">
    <property type="component" value="Unassembled WGS sequence"/>
</dbReference>
<evidence type="ECO:0000313" key="2">
    <source>
        <dbReference type="Proteomes" id="UP000519972"/>
    </source>
</evidence>
<dbReference type="EMBL" id="JABFCN010000005">
    <property type="protein sequence ID" value="NNU35742.1"/>
    <property type="molecule type" value="Genomic_DNA"/>
</dbReference>
<gene>
    <name evidence="1" type="ORF">G9X64_04390</name>
</gene>
<evidence type="ECO:0000313" key="1">
    <source>
        <dbReference type="EMBL" id="NNU35742.1"/>
    </source>
</evidence>
<organism evidence="1 2">
    <name type="scientific">Rhizobium sophorae</name>
    <dbReference type="NCBI Taxonomy" id="1535242"/>
    <lineage>
        <taxon>Bacteria</taxon>
        <taxon>Pseudomonadati</taxon>
        <taxon>Pseudomonadota</taxon>
        <taxon>Alphaproteobacteria</taxon>
        <taxon>Hyphomicrobiales</taxon>
        <taxon>Rhizobiaceae</taxon>
        <taxon>Rhizobium/Agrobacterium group</taxon>
        <taxon>Rhizobium</taxon>
    </lineage>
</organism>
<dbReference type="AlphaFoldDB" id="A0A7Y3WDH9"/>
<keyword evidence="2" id="KW-1185">Reference proteome</keyword>
<comment type="caution">
    <text evidence="1">The sequence shown here is derived from an EMBL/GenBank/DDBJ whole genome shotgun (WGS) entry which is preliminary data.</text>
</comment>
<dbReference type="RefSeq" id="WP_171376015.1">
    <property type="nucleotide sequence ID" value="NZ_JABFCN010000005.1"/>
</dbReference>
<protein>
    <submittedName>
        <fullName evidence="1">Uncharacterized protein</fullName>
    </submittedName>
</protein>
<name>A0A7Y3WDH9_9HYPH</name>
<sequence>MFTRFDDLACEEAVWQQFGSMSQWELVDWTHDPRNVPEWEDPDGGSAIIPMQRILHSVGVEHVEEILEANETLKAIDRAFEAARAN</sequence>
<accession>A0A7Y3WDH9</accession>
<reference evidence="1 2" key="1">
    <citation type="submission" date="2020-02" db="EMBL/GenBank/DDBJ databases">
        <authorList>
            <person name="Sun Q."/>
        </authorList>
    </citation>
    <scope>NUCLEOTIDE SEQUENCE [LARGE SCALE GENOMIC DNA]</scope>
    <source>
        <strain evidence="1 2">CCBAU 03386</strain>
    </source>
</reference>
<proteinExistence type="predicted"/>